<dbReference type="Gene3D" id="3.10.440.10">
    <property type="match status" value="1"/>
</dbReference>
<dbReference type="STRING" id="246437.L9JGA6"/>
<feature type="compositionally biased region" description="Basic and acidic residues" evidence="4">
    <location>
        <begin position="58"/>
        <end position="71"/>
    </location>
</feature>
<dbReference type="SUPFAM" id="SSF54575">
    <property type="entry name" value="Ribosomal protein L31e"/>
    <property type="match status" value="1"/>
</dbReference>
<evidence type="ECO:0000256" key="4">
    <source>
        <dbReference type="SAM" id="MobiDB-lite"/>
    </source>
</evidence>
<proteinExistence type="inferred from homology"/>
<protein>
    <submittedName>
        <fullName evidence="5">60S ribosomal protein L31</fullName>
    </submittedName>
</protein>
<dbReference type="GO" id="GO:0003735">
    <property type="term" value="F:structural constituent of ribosome"/>
    <property type="evidence" value="ECO:0007669"/>
    <property type="project" value="InterPro"/>
</dbReference>
<gene>
    <name evidence="5" type="ORF">TREES_T100001050</name>
</gene>
<dbReference type="Pfam" id="PF01198">
    <property type="entry name" value="Ribosomal_L31e"/>
    <property type="match status" value="1"/>
</dbReference>
<reference evidence="6" key="1">
    <citation type="submission" date="2012-07" db="EMBL/GenBank/DDBJ databases">
        <title>Genome of the Chinese tree shrew, a rising model animal genetically related to primates.</title>
        <authorList>
            <person name="Zhang G."/>
            <person name="Fan Y."/>
            <person name="Yao Y."/>
            <person name="Huang Z."/>
        </authorList>
    </citation>
    <scope>NUCLEOTIDE SEQUENCE [LARGE SCALE GENOMIC DNA]</scope>
</reference>
<evidence type="ECO:0000313" key="5">
    <source>
        <dbReference type="EMBL" id="ELW48037.1"/>
    </source>
</evidence>
<evidence type="ECO:0000256" key="1">
    <source>
        <dbReference type="ARBA" id="ARBA00010808"/>
    </source>
</evidence>
<dbReference type="Proteomes" id="UP000011518">
    <property type="component" value="Unassembled WGS sequence"/>
</dbReference>
<dbReference type="InterPro" id="IPR000054">
    <property type="entry name" value="Ribosomal_eL31"/>
</dbReference>
<dbReference type="GO" id="GO:0005840">
    <property type="term" value="C:ribosome"/>
    <property type="evidence" value="ECO:0007669"/>
    <property type="project" value="UniProtKB-KW"/>
</dbReference>
<reference evidence="6" key="2">
    <citation type="journal article" date="2013" name="Nat. Commun.">
        <title>Genome of the Chinese tree shrew.</title>
        <authorList>
            <person name="Fan Y."/>
            <person name="Huang Z.Y."/>
            <person name="Cao C.C."/>
            <person name="Chen C.S."/>
            <person name="Chen Y.X."/>
            <person name="Fan D.D."/>
            <person name="He J."/>
            <person name="Hou H.L."/>
            <person name="Hu L."/>
            <person name="Hu X.T."/>
            <person name="Jiang X.T."/>
            <person name="Lai R."/>
            <person name="Lang Y.S."/>
            <person name="Liang B."/>
            <person name="Liao S.G."/>
            <person name="Mu D."/>
            <person name="Ma Y.Y."/>
            <person name="Niu Y.Y."/>
            <person name="Sun X.Q."/>
            <person name="Xia J.Q."/>
            <person name="Xiao J."/>
            <person name="Xiong Z.Q."/>
            <person name="Xu L."/>
            <person name="Yang L."/>
            <person name="Zhang Y."/>
            <person name="Zhao W."/>
            <person name="Zhao X.D."/>
            <person name="Zheng Y.T."/>
            <person name="Zhou J.M."/>
            <person name="Zhu Y.B."/>
            <person name="Zhang G.J."/>
            <person name="Wang J."/>
            <person name="Yao Y.G."/>
        </authorList>
    </citation>
    <scope>NUCLEOTIDE SEQUENCE [LARGE SCALE GENOMIC DNA]</scope>
</reference>
<accession>L9JGA6</accession>
<organism evidence="5 6">
    <name type="scientific">Tupaia chinensis</name>
    <name type="common">Chinese tree shrew</name>
    <name type="synonym">Tupaia belangeri chinensis</name>
    <dbReference type="NCBI Taxonomy" id="246437"/>
    <lineage>
        <taxon>Eukaryota</taxon>
        <taxon>Metazoa</taxon>
        <taxon>Chordata</taxon>
        <taxon>Craniata</taxon>
        <taxon>Vertebrata</taxon>
        <taxon>Euteleostomi</taxon>
        <taxon>Mammalia</taxon>
        <taxon>Eutheria</taxon>
        <taxon>Euarchontoglires</taxon>
        <taxon>Scandentia</taxon>
        <taxon>Tupaiidae</taxon>
        <taxon>Tupaia</taxon>
    </lineage>
</organism>
<dbReference type="AlphaFoldDB" id="L9JGA6"/>
<evidence type="ECO:0000256" key="3">
    <source>
        <dbReference type="ARBA" id="ARBA00023274"/>
    </source>
</evidence>
<keyword evidence="2 5" id="KW-0689">Ribosomal protein</keyword>
<dbReference type="EMBL" id="KB321076">
    <property type="protein sequence ID" value="ELW48037.1"/>
    <property type="molecule type" value="Genomic_DNA"/>
</dbReference>
<dbReference type="InParanoid" id="L9JGA6"/>
<name>L9JGA6_TUPCH</name>
<keyword evidence="3" id="KW-0687">Ribonucleoprotein</keyword>
<keyword evidence="6" id="KW-1185">Reference proteome</keyword>
<dbReference type="GO" id="GO:0006412">
    <property type="term" value="P:translation"/>
    <property type="evidence" value="ECO:0007669"/>
    <property type="project" value="InterPro"/>
</dbReference>
<evidence type="ECO:0000256" key="2">
    <source>
        <dbReference type="ARBA" id="ARBA00022980"/>
    </source>
</evidence>
<sequence length="118" mass="13121">MFGYELWTFGDICGQPEDEIGAEDSRTEKRKAPKFSAIVGSPAAYPTFGLAALRSVQRRPDREAPAKKGGEKTGCSAADKVVTQEHTICIRKHIHGVGFKKCALRELREIWKFAPQPF</sequence>
<comment type="similarity">
    <text evidence="1">Belongs to the eukaryotic ribosomal protein eL31 family.</text>
</comment>
<dbReference type="GO" id="GO:1990904">
    <property type="term" value="C:ribonucleoprotein complex"/>
    <property type="evidence" value="ECO:0007669"/>
    <property type="project" value="UniProtKB-KW"/>
</dbReference>
<evidence type="ECO:0000313" key="6">
    <source>
        <dbReference type="Proteomes" id="UP000011518"/>
    </source>
</evidence>
<feature type="region of interest" description="Disordered" evidence="4">
    <location>
        <begin position="57"/>
        <end position="77"/>
    </location>
</feature>
<dbReference type="InterPro" id="IPR023621">
    <property type="entry name" value="Ribosomal_eL31_dom_sf"/>
</dbReference>